<dbReference type="HOGENOM" id="CLU_069101_3_0_0"/>
<evidence type="ECO:0000256" key="7">
    <source>
        <dbReference type="ARBA" id="ARBA00022989"/>
    </source>
</evidence>
<feature type="transmembrane region" description="Helical" evidence="9">
    <location>
        <begin position="45"/>
        <end position="68"/>
    </location>
</feature>
<sequence>MYINLIQALLISIFAYLGTLPSLLGSTVGWYVLGRPFVSGAIIGLILGDVQAGIIIGAAVQIVFIAMITPGGAMPTDLNVAAYIGVGLGLISYKSGASVESAVAIATAVGAVGVVFHNFQMIVNTLWNQRSVKYIETADYKQLLLNHSVYPQITLFLFRALPTFVILYYGQRYASEILRVFPADSYIMRTLTTLGGMLPAIGVAILINAITKKNIDILPVLLGFTLVVTLGINMLSLAIIAAFFAYSQFHNDKGQTLQTEEVGVKAELDDMEEEL</sequence>
<evidence type="ECO:0000256" key="3">
    <source>
        <dbReference type="ARBA" id="ARBA00022475"/>
    </source>
</evidence>
<keyword evidence="11" id="KW-1185">Reference proteome</keyword>
<name>D1APR0_SEBTE</name>
<dbReference type="eggNOG" id="COG3715">
    <property type="taxonomic scope" value="Bacteria"/>
</dbReference>
<reference evidence="11" key="1">
    <citation type="submission" date="2009-09" db="EMBL/GenBank/DDBJ databases">
        <title>The complete chromosome of Sebaldella termitidis ATCC 33386.</title>
        <authorList>
            <consortium name="US DOE Joint Genome Institute (JGI-PGF)"/>
            <person name="Lucas S."/>
            <person name="Copeland A."/>
            <person name="Lapidus A."/>
            <person name="Glavina del Rio T."/>
            <person name="Dalin E."/>
            <person name="Tice H."/>
            <person name="Bruce D."/>
            <person name="Goodwin L."/>
            <person name="Pitluck S."/>
            <person name="Kyrpides N."/>
            <person name="Mavromatis K."/>
            <person name="Ivanova N."/>
            <person name="Mikhailova N."/>
            <person name="Sims D."/>
            <person name="Meincke L."/>
            <person name="Brettin T."/>
            <person name="Detter J.C."/>
            <person name="Han C."/>
            <person name="Larimer F."/>
            <person name="Land M."/>
            <person name="Hauser L."/>
            <person name="Markowitz V."/>
            <person name="Cheng J.F."/>
            <person name="Hugenholtz P."/>
            <person name="Woyke T."/>
            <person name="Wu D."/>
            <person name="Eisen J.A."/>
        </authorList>
    </citation>
    <scope>NUCLEOTIDE SEQUENCE [LARGE SCALE GENOMIC DNA]</scope>
    <source>
        <strain evidence="11">ATCC 33386 / NCTC 11300</strain>
    </source>
</reference>
<dbReference type="Pfam" id="PF03609">
    <property type="entry name" value="EII-Sor"/>
    <property type="match status" value="1"/>
</dbReference>
<dbReference type="GO" id="GO:0005886">
    <property type="term" value="C:plasma membrane"/>
    <property type="evidence" value="ECO:0007669"/>
    <property type="project" value="UniProtKB-SubCell"/>
</dbReference>
<evidence type="ECO:0000256" key="5">
    <source>
        <dbReference type="ARBA" id="ARBA00022683"/>
    </source>
</evidence>
<dbReference type="STRING" id="526218.Sterm_3253"/>
<keyword evidence="3" id="KW-1003">Cell membrane</keyword>
<keyword evidence="4" id="KW-0762">Sugar transport</keyword>
<keyword evidence="6 9" id="KW-0812">Transmembrane</keyword>
<feature type="transmembrane region" description="Helical" evidence="9">
    <location>
        <begin position="191"/>
        <end position="211"/>
    </location>
</feature>
<feature type="transmembrane region" description="Helical" evidence="9">
    <location>
        <begin position="149"/>
        <end position="170"/>
    </location>
</feature>
<keyword evidence="7 9" id="KW-1133">Transmembrane helix</keyword>
<dbReference type="KEGG" id="str:Sterm_3253"/>
<dbReference type="PROSITE" id="PS51106">
    <property type="entry name" value="PTS_EIIC_TYPE_4"/>
    <property type="match status" value="1"/>
</dbReference>
<dbReference type="AlphaFoldDB" id="D1APR0"/>
<protein>
    <submittedName>
        <fullName evidence="10">Phosphotransferase system PTS sorbose-specific IIC subunit</fullName>
    </submittedName>
</protein>
<evidence type="ECO:0000256" key="9">
    <source>
        <dbReference type="SAM" id="Phobius"/>
    </source>
</evidence>
<evidence type="ECO:0000256" key="6">
    <source>
        <dbReference type="ARBA" id="ARBA00022692"/>
    </source>
</evidence>
<keyword evidence="5" id="KW-0598">Phosphotransferase system</keyword>
<gene>
    <name evidence="10" type="ordered locus">Sterm_3253</name>
</gene>
<accession>D1APR0</accession>
<dbReference type="GO" id="GO:0009401">
    <property type="term" value="P:phosphoenolpyruvate-dependent sugar phosphotransferase system"/>
    <property type="evidence" value="ECO:0007669"/>
    <property type="project" value="UniProtKB-KW"/>
</dbReference>
<evidence type="ECO:0000313" key="11">
    <source>
        <dbReference type="Proteomes" id="UP000000845"/>
    </source>
</evidence>
<evidence type="ECO:0000313" key="10">
    <source>
        <dbReference type="EMBL" id="ACZ10094.1"/>
    </source>
</evidence>
<feature type="transmembrane region" description="Helical" evidence="9">
    <location>
        <begin position="217"/>
        <end position="246"/>
    </location>
</feature>
<proteinExistence type="predicted"/>
<evidence type="ECO:0000256" key="4">
    <source>
        <dbReference type="ARBA" id="ARBA00022597"/>
    </source>
</evidence>
<dbReference type="EMBL" id="CP001739">
    <property type="protein sequence ID" value="ACZ10094.1"/>
    <property type="molecule type" value="Genomic_DNA"/>
</dbReference>
<dbReference type="RefSeq" id="WP_012862676.1">
    <property type="nucleotide sequence ID" value="NC_013517.1"/>
</dbReference>
<keyword evidence="2" id="KW-0813">Transport</keyword>
<evidence type="ECO:0000256" key="2">
    <source>
        <dbReference type="ARBA" id="ARBA00022448"/>
    </source>
</evidence>
<dbReference type="InterPro" id="IPR004700">
    <property type="entry name" value="PTS_IIC_man"/>
</dbReference>
<evidence type="ECO:0000256" key="8">
    <source>
        <dbReference type="ARBA" id="ARBA00023136"/>
    </source>
</evidence>
<keyword evidence="8 9" id="KW-0472">Membrane</keyword>
<reference evidence="10 11" key="2">
    <citation type="journal article" date="2010" name="Stand. Genomic Sci.">
        <title>Complete genome sequence of Sebaldella termitidis type strain (NCTC 11300).</title>
        <authorList>
            <person name="Harmon-Smith M."/>
            <person name="Celia L."/>
            <person name="Chertkov O."/>
            <person name="Lapidus A."/>
            <person name="Copeland A."/>
            <person name="Glavina Del Rio T."/>
            <person name="Nolan M."/>
            <person name="Lucas S."/>
            <person name="Tice H."/>
            <person name="Cheng J.F."/>
            <person name="Han C."/>
            <person name="Detter J.C."/>
            <person name="Bruce D."/>
            <person name="Goodwin L."/>
            <person name="Pitluck S."/>
            <person name="Pati A."/>
            <person name="Liolios K."/>
            <person name="Ivanova N."/>
            <person name="Mavromatis K."/>
            <person name="Mikhailova N."/>
            <person name="Chen A."/>
            <person name="Palaniappan K."/>
            <person name="Land M."/>
            <person name="Hauser L."/>
            <person name="Chang Y.J."/>
            <person name="Jeffries C.D."/>
            <person name="Brettin T."/>
            <person name="Goker M."/>
            <person name="Beck B."/>
            <person name="Bristow J."/>
            <person name="Eisen J.A."/>
            <person name="Markowitz V."/>
            <person name="Hugenholtz P."/>
            <person name="Kyrpides N.C."/>
            <person name="Klenk H.P."/>
            <person name="Chen F."/>
        </authorList>
    </citation>
    <scope>NUCLEOTIDE SEQUENCE [LARGE SCALE GENOMIC DNA]</scope>
    <source>
        <strain evidence="11">ATCC 33386 / NCTC 11300</strain>
    </source>
</reference>
<dbReference type="Proteomes" id="UP000000845">
    <property type="component" value="Chromosome"/>
</dbReference>
<evidence type="ECO:0000256" key="1">
    <source>
        <dbReference type="ARBA" id="ARBA00004651"/>
    </source>
</evidence>
<organism evidence="10 11">
    <name type="scientific">Sebaldella termitidis (strain ATCC 33386 / NCTC 11300)</name>
    <dbReference type="NCBI Taxonomy" id="526218"/>
    <lineage>
        <taxon>Bacteria</taxon>
        <taxon>Fusobacteriati</taxon>
        <taxon>Fusobacteriota</taxon>
        <taxon>Fusobacteriia</taxon>
        <taxon>Fusobacteriales</taxon>
        <taxon>Leptotrichiaceae</taxon>
        <taxon>Sebaldella</taxon>
    </lineage>
</organism>
<feature type="transmembrane region" description="Helical" evidence="9">
    <location>
        <begin position="103"/>
        <end position="123"/>
    </location>
</feature>
<feature type="transmembrane region" description="Helical" evidence="9">
    <location>
        <begin position="6"/>
        <end position="33"/>
    </location>
</feature>
<comment type="subcellular location">
    <subcellularLocation>
        <location evidence="1">Cell membrane</location>
        <topology evidence="1">Multi-pass membrane protein</topology>
    </subcellularLocation>
</comment>